<protein>
    <recommendedName>
        <fullName evidence="14 17">P2X purinoceptor</fullName>
    </recommendedName>
    <alternativeName>
        <fullName evidence="14">P2X purinoceptor 2</fullName>
    </alternativeName>
</protein>
<dbReference type="PANTHER" id="PTHR10125">
    <property type="entry name" value="P2X PURINOCEPTOR"/>
    <property type="match status" value="1"/>
</dbReference>
<evidence type="ECO:0000256" key="8">
    <source>
        <dbReference type="ARBA" id="ARBA00023136"/>
    </source>
</evidence>
<keyword evidence="6 17" id="KW-1133">Transmembrane helix</keyword>
<feature type="binding site" evidence="15">
    <location>
        <position position="313"/>
    </location>
    <ligand>
        <name>ATP</name>
        <dbReference type="ChEBI" id="CHEBI:30616"/>
        <note>ligand shared between two neighboring subunits of the homotrimer</note>
    </ligand>
</feature>
<feature type="disulfide bond" evidence="16">
    <location>
        <begin position="220"/>
        <end position="230"/>
    </location>
</feature>
<dbReference type="Gene3D" id="2.60.490.10">
    <property type="entry name" value="atp-gated p2x4 ion channel domain"/>
    <property type="match status" value="1"/>
</dbReference>
<accession>A0A8C8RBZ1</accession>
<feature type="region of interest" description="Disordered" evidence="18">
    <location>
        <begin position="383"/>
        <end position="456"/>
    </location>
</feature>
<keyword evidence="12 17" id="KW-0407">Ion channel</keyword>
<keyword evidence="17" id="KW-0675">Receptor</keyword>
<keyword evidence="7 14" id="KW-0406">Ion transport</keyword>
<dbReference type="GO" id="GO:0005524">
    <property type="term" value="F:ATP binding"/>
    <property type="evidence" value="ECO:0007669"/>
    <property type="project" value="UniProtKB-UniRule"/>
</dbReference>
<feature type="disulfide bond" evidence="16">
    <location>
        <begin position="264"/>
        <end position="273"/>
    </location>
</feature>
<evidence type="ECO:0000256" key="1">
    <source>
        <dbReference type="ARBA" id="ARBA00004651"/>
    </source>
</evidence>
<keyword evidence="15" id="KW-0067">ATP-binding</keyword>
<evidence type="ECO:0000256" key="17">
    <source>
        <dbReference type="RuleBase" id="RU000681"/>
    </source>
</evidence>
<reference evidence="19" key="2">
    <citation type="submission" date="2025-09" db="UniProtKB">
        <authorList>
            <consortium name="Ensembl"/>
        </authorList>
    </citation>
    <scope>IDENTIFICATION</scope>
</reference>
<keyword evidence="8 14" id="KW-0472">Membrane</keyword>
<keyword evidence="3 14" id="KW-0813">Transport</keyword>
<dbReference type="GO" id="GO:0001614">
    <property type="term" value="F:purinergic nucleotide receptor activity"/>
    <property type="evidence" value="ECO:0007669"/>
    <property type="project" value="UniProtKB-UniRule"/>
</dbReference>
<evidence type="ECO:0000256" key="18">
    <source>
        <dbReference type="SAM" id="MobiDB-lite"/>
    </source>
</evidence>
<comment type="function">
    <text evidence="14">ATP-gated nonselective transmembrane cation channel permeable to potassium, sodium and calcium. Activation by extracellular ATP induces a variety of cellular responses, such as excitatory postsynaptic responses in sensory neurons, neuromuscular junctions (NMJ) formation, hearing, perception of taste and peristalsis. In the inner ear, regulates sound transduction and auditory neurotransmission, outer hair cell electromotility, inner ear gap junctions, and K(+) recycling. Mediates synaptic transmission between neurons and from neurons to smooth muscle.</text>
</comment>
<evidence type="ECO:0000256" key="5">
    <source>
        <dbReference type="ARBA" id="ARBA00022692"/>
    </source>
</evidence>
<evidence type="ECO:0000256" key="4">
    <source>
        <dbReference type="ARBA" id="ARBA00022475"/>
    </source>
</evidence>
<feature type="disulfide bond" evidence="16">
    <location>
        <begin position="131"/>
        <end position="154"/>
    </location>
</feature>
<comment type="caution">
    <text evidence="17">Lacks conserved residue(s) required for the propagation of feature annotation.</text>
</comment>
<dbReference type="Gene3D" id="1.10.287.940">
    <property type="entry name" value="atp-gated p2x4 ion channel"/>
    <property type="match status" value="1"/>
</dbReference>
<dbReference type="GO" id="GO:0033198">
    <property type="term" value="P:response to ATP"/>
    <property type="evidence" value="ECO:0007669"/>
    <property type="project" value="InterPro"/>
</dbReference>
<dbReference type="PRINTS" id="PR01309">
    <property type="entry name" value="P2X2RECEPTOR"/>
</dbReference>
<feature type="binding site" evidence="15">
    <location>
        <begin position="77"/>
        <end position="79"/>
    </location>
    <ligand>
        <name>ATP</name>
        <dbReference type="ChEBI" id="CHEBI:30616"/>
        <note>ligand shared between two neighboring subunits of the homotrimer</note>
    </ligand>
</feature>
<dbReference type="PANTHER" id="PTHR10125:SF4">
    <property type="entry name" value="P2X PURINOCEPTOR 2"/>
    <property type="match status" value="1"/>
</dbReference>
<dbReference type="GO" id="GO:0043235">
    <property type="term" value="C:receptor complex"/>
    <property type="evidence" value="ECO:0007669"/>
    <property type="project" value="TreeGrafter"/>
</dbReference>
<organism evidence="19 20">
    <name type="scientific">Pelusios castaneus</name>
    <name type="common">West African mud turtle</name>
    <dbReference type="NCBI Taxonomy" id="367368"/>
    <lineage>
        <taxon>Eukaryota</taxon>
        <taxon>Metazoa</taxon>
        <taxon>Chordata</taxon>
        <taxon>Craniata</taxon>
        <taxon>Vertebrata</taxon>
        <taxon>Euteleostomi</taxon>
        <taxon>Archelosauria</taxon>
        <taxon>Testudinata</taxon>
        <taxon>Testudines</taxon>
        <taxon>Pleurodira</taxon>
        <taxon>Pelomedusidae</taxon>
        <taxon>Pelusios</taxon>
    </lineage>
</organism>
<dbReference type="GO" id="GO:0004931">
    <property type="term" value="F:extracellularly ATP-gated monoatomic cation channel activity"/>
    <property type="evidence" value="ECO:0007669"/>
    <property type="project" value="UniProtKB-UniRule"/>
</dbReference>
<dbReference type="InterPro" id="IPR003045">
    <property type="entry name" value="P2X2_purnocptor"/>
</dbReference>
<comment type="function">
    <text evidence="17">Receptor for ATP that acts as a ligand-gated ion channel.</text>
</comment>
<dbReference type="PRINTS" id="PR01307">
    <property type="entry name" value="P2XRECEPTOR"/>
</dbReference>
<keyword evidence="15" id="KW-0547">Nucleotide-binding</keyword>
<evidence type="ECO:0000313" key="20">
    <source>
        <dbReference type="Proteomes" id="UP000694393"/>
    </source>
</evidence>
<dbReference type="InterPro" id="IPR027309">
    <property type="entry name" value="P2X_extracellular_dom_sf"/>
</dbReference>
<feature type="compositionally biased region" description="Low complexity" evidence="18">
    <location>
        <begin position="387"/>
        <end position="400"/>
    </location>
</feature>
<dbReference type="InterPro" id="IPR059116">
    <property type="entry name" value="P2X_receptor"/>
</dbReference>
<evidence type="ECO:0000256" key="9">
    <source>
        <dbReference type="ARBA" id="ARBA00023157"/>
    </source>
</evidence>
<evidence type="ECO:0000256" key="16">
    <source>
        <dbReference type="PIRSR" id="PIRSR005713-2"/>
    </source>
</evidence>
<keyword evidence="10" id="KW-0325">Glycoprotein</keyword>
<feature type="binding site" evidence="15">
    <location>
        <position position="191"/>
    </location>
    <ligand>
        <name>ATP</name>
        <dbReference type="ChEBI" id="CHEBI:30616"/>
        <note>ligand shared between two neighboring subunits of the homotrimer</note>
    </ligand>
</feature>
<dbReference type="GO" id="GO:0005886">
    <property type="term" value="C:plasma membrane"/>
    <property type="evidence" value="ECO:0007669"/>
    <property type="project" value="UniProtKB-SubCell"/>
</dbReference>
<dbReference type="InterPro" id="IPR001429">
    <property type="entry name" value="P2X_purnocptor"/>
</dbReference>
<feature type="transmembrane region" description="Helical" evidence="17">
    <location>
        <begin position="39"/>
        <end position="57"/>
    </location>
</feature>
<name>A0A8C8RBZ1_9SAUR</name>
<evidence type="ECO:0000256" key="2">
    <source>
        <dbReference type="ARBA" id="ARBA00009848"/>
    </source>
</evidence>
<dbReference type="NCBIfam" id="TIGR00863">
    <property type="entry name" value="P2X"/>
    <property type="match status" value="1"/>
</dbReference>
<sequence length="456" mass="49980">MEATPERQPGAVGCLRCFWEFWNYETPKVIVVKNRNLGLLYRGVQLLILLYFIWYVFIVQKGYQEREVGPESSVFTKVKGVARSHGKVWDVKEYVRPAEGGSVFSIITRVEVTPAQTMATCPEVSIPNATCDSDSDCVAGETDVLGNGERTGRCVPYYSGPGKTCEVLAWCPVETGQTVSESLGKMAAQFTILIKNTIRFPRFMFSKGNVKSNNGYLKSCTFNETTDRYCPIFRLGAIADWAGENFMALAEKGGVLGVIISWNCNLDLPDSACTPSYSFRRLDPRKSPASSGYNYRFAKYYNCNGTTTRSLIKAYGIRLDVIVHGQAGKFSLIPTIINLAAALTSVGVGSFLCDWILLTFMNKNETYSSRKFDQVRASPSPPCRALPCPGQGSSPPSSSCRRGRHTALQRPSRSPSTLLPRHSVHEGSGVGVPAVGVPRAPPHRPRIKGTVGVVPA</sequence>
<evidence type="ECO:0000256" key="11">
    <source>
        <dbReference type="ARBA" id="ARBA00023286"/>
    </source>
</evidence>
<comment type="subunit">
    <text evidence="14">Homotrimer and heterotrimer; functional P2XRs are organized as homomeric and heteromeric trimers. Homotrimer. Forms heterotrimer with P2RX1. Forms heterotrimer with P2RX6. Forms heterotrimer with P2RX3.</text>
</comment>
<feature type="binding site" evidence="15">
    <location>
        <begin position="294"/>
        <end position="296"/>
    </location>
    <ligand>
        <name>ATP</name>
        <dbReference type="ChEBI" id="CHEBI:30616"/>
        <note>ligand shared between two neighboring subunits of the homotrimer</note>
    </ligand>
</feature>
<evidence type="ECO:0000256" key="10">
    <source>
        <dbReference type="ARBA" id="ARBA00023180"/>
    </source>
</evidence>
<dbReference type="Proteomes" id="UP000694393">
    <property type="component" value="Unplaced"/>
</dbReference>
<evidence type="ECO:0000256" key="12">
    <source>
        <dbReference type="ARBA" id="ARBA00023303"/>
    </source>
</evidence>
<dbReference type="GO" id="GO:0098794">
    <property type="term" value="C:postsynapse"/>
    <property type="evidence" value="ECO:0007669"/>
    <property type="project" value="GOC"/>
</dbReference>
<comment type="catalytic activity">
    <reaction evidence="13">
        <text>Ca(2+)(in) = Ca(2+)(out)</text>
        <dbReference type="Rhea" id="RHEA:29671"/>
        <dbReference type="ChEBI" id="CHEBI:29108"/>
    </reaction>
</comment>
<keyword evidence="11 14" id="KW-1071">Ligand-gated ion channel</keyword>
<proteinExistence type="inferred from homology"/>
<dbReference type="Pfam" id="PF00864">
    <property type="entry name" value="P2X_receptor"/>
    <property type="match status" value="1"/>
</dbReference>
<evidence type="ECO:0000256" key="13">
    <source>
        <dbReference type="ARBA" id="ARBA00036634"/>
    </source>
</evidence>
<keyword evidence="5 17" id="KW-0812">Transmembrane</keyword>
<dbReference type="FunFam" id="2.60.490.10:FF:000001">
    <property type="entry name" value="P2X purinoceptor"/>
    <property type="match status" value="1"/>
</dbReference>
<evidence type="ECO:0000256" key="3">
    <source>
        <dbReference type="ARBA" id="ARBA00022448"/>
    </source>
</evidence>
<dbReference type="AlphaFoldDB" id="A0A8C8RBZ1"/>
<comment type="similarity">
    <text evidence="2 14 17">Belongs to the P2X receptor family.</text>
</comment>
<evidence type="ECO:0000256" key="6">
    <source>
        <dbReference type="ARBA" id="ARBA00022989"/>
    </source>
</evidence>
<feature type="disulfide bond" evidence="16">
    <location>
        <begin position="121"/>
        <end position="171"/>
    </location>
</feature>
<dbReference type="PROSITE" id="PS01212">
    <property type="entry name" value="P2X_RECEPTOR"/>
    <property type="match status" value="1"/>
</dbReference>
<dbReference type="InterPro" id="IPR053792">
    <property type="entry name" value="P2X_RECEPTOR_CS"/>
</dbReference>
<dbReference type="PIRSF" id="PIRSF005713">
    <property type="entry name" value="P2X_purinoceptor"/>
    <property type="match status" value="1"/>
</dbReference>
<dbReference type="Ensembl" id="ENSPCET00000002885.1">
    <property type="protein sequence ID" value="ENSPCEP00000002784.1"/>
    <property type="gene ID" value="ENSPCEG00000002239.1"/>
</dbReference>
<feature type="disulfide bond" evidence="16">
    <location>
        <begin position="137"/>
        <end position="165"/>
    </location>
</feature>
<keyword evidence="20" id="KW-1185">Reference proteome</keyword>
<evidence type="ECO:0000256" key="7">
    <source>
        <dbReference type="ARBA" id="ARBA00023065"/>
    </source>
</evidence>
<keyword evidence="9 16" id="KW-1015">Disulfide bond</keyword>
<keyword evidence="4" id="KW-1003">Cell membrane</keyword>
<evidence type="ECO:0000256" key="15">
    <source>
        <dbReference type="PIRSR" id="PIRSR005713-1"/>
    </source>
</evidence>
<comment type="subcellular location">
    <subcellularLocation>
        <location evidence="1">Cell membrane</location>
        <topology evidence="1">Multi-pass membrane protein</topology>
    </subcellularLocation>
    <subcellularLocation>
        <location evidence="17">Membrane</location>
        <topology evidence="17">Multi-pass membrane protein</topology>
    </subcellularLocation>
</comment>
<evidence type="ECO:0000256" key="14">
    <source>
        <dbReference type="PIRNR" id="PIRNR005713"/>
    </source>
</evidence>
<reference evidence="19" key="1">
    <citation type="submission" date="2025-08" db="UniProtKB">
        <authorList>
            <consortium name="Ensembl"/>
        </authorList>
    </citation>
    <scope>IDENTIFICATION</scope>
</reference>
<dbReference type="GO" id="GO:0070588">
    <property type="term" value="P:calcium ion transmembrane transport"/>
    <property type="evidence" value="ECO:0007669"/>
    <property type="project" value="TreeGrafter"/>
</dbReference>
<evidence type="ECO:0000313" key="19">
    <source>
        <dbReference type="Ensembl" id="ENSPCEP00000002784.1"/>
    </source>
</evidence>